<evidence type="ECO:0000313" key="2">
    <source>
        <dbReference type="EMBL" id="SFE17509.1"/>
    </source>
</evidence>
<evidence type="ECO:0000256" key="1">
    <source>
        <dbReference type="SAM" id="Phobius"/>
    </source>
</evidence>
<organism evidence="2 3">
    <name type="scientific">Dyella marensis</name>
    <dbReference type="NCBI Taxonomy" id="500610"/>
    <lineage>
        <taxon>Bacteria</taxon>
        <taxon>Pseudomonadati</taxon>
        <taxon>Pseudomonadota</taxon>
        <taxon>Gammaproteobacteria</taxon>
        <taxon>Lysobacterales</taxon>
        <taxon>Rhodanobacteraceae</taxon>
        <taxon>Dyella</taxon>
    </lineage>
</organism>
<reference evidence="3" key="1">
    <citation type="submission" date="2016-10" db="EMBL/GenBank/DDBJ databases">
        <authorList>
            <person name="Varghese N."/>
            <person name="Submissions S."/>
        </authorList>
    </citation>
    <scope>NUCLEOTIDE SEQUENCE [LARGE SCALE GENOMIC DNA]</scope>
    <source>
        <strain evidence="3">UNC178MFTsu3.1</strain>
    </source>
</reference>
<accession>A0A1I1YDM7</accession>
<dbReference type="RefSeq" id="WP_026634581.1">
    <property type="nucleotide sequence ID" value="NZ_FONH01000001.1"/>
</dbReference>
<proteinExistence type="predicted"/>
<dbReference type="AlphaFoldDB" id="A0A1I1YDM7"/>
<keyword evidence="3" id="KW-1185">Reference proteome</keyword>
<keyword evidence="1" id="KW-1133">Transmembrane helix</keyword>
<feature type="transmembrane region" description="Helical" evidence="1">
    <location>
        <begin position="12"/>
        <end position="30"/>
    </location>
</feature>
<keyword evidence="1" id="KW-0812">Transmembrane</keyword>
<dbReference type="EMBL" id="FONH01000001">
    <property type="protein sequence ID" value="SFE17509.1"/>
    <property type="molecule type" value="Genomic_DNA"/>
</dbReference>
<gene>
    <name evidence="2" type="ORF">SAMN02799615_00584</name>
</gene>
<name>A0A1I1YDM7_9GAMM</name>
<sequence length="122" mass="13444">MQREFKPLIKAILIVAGSFLIGWISYWAGFSKSLEISLHINQRNWPSQATEYDRFVTKLDSGKIEEVTAELKAMSAMLKEQASVPVGAPNSVSDLLVPTGGLALLRDYNADRAKSAQPQHAN</sequence>
<evidence type="ECO:0000313" key="3">
    <source>
        <dbReference type="Proteomes" id="UP000199477"/>
    </source>
</evidence>
<protein>
    <submittedName>
        <fullName evidence="2">Uncharacterized protein</fullName>
    </submittedName>
</protein>
<keyword evidence="1" id="KW-0472">Membrane</keyword>
<dbReference type="Proteomes" id="UP000199477">
    <property type="component" value="Unassembled WGS sequence"/>
</dbReference>